<dbReference type="Gene3D" id="3.40.50.720">
    <property type="entry name" value="NAD(P)-binding Rossmann-like Domain"/>
    <property type="match status" value="1"/>
</dbReference>
<dbReference type="RefSeq" id="WP_379782367.1">
    <property type="nucleotide sequence ID" value="NZ_JBHSWW010000202.1"/>
</dbReference>
<gene>
    <name evidence="2" type="ORF">ACFQEU_11810</name>
</gene>
<dbReference type="PANTHER" id="PTHR48079">
    <property type="entry name" value="PROTEIN YEEZ"/>
    <property type="match status" value="1"/>
</dbReference>
<accession>A0ABD5SBM8</accession>
<dbReference type="AlphaFoldDB" id="A0ABD5SBM8"/>
<comment type="caution">
    <text evidence="2">The sequence shown here is derived from an EMBL/GenBank/DDBJ whole genome shotgun (WGS) entry which is preliminary data.</text>
</comment>
<dbReference type="SUPFAM" id="SSF51735">
    <property type="entry name" value="NAD(P)-binding Rossmann-fold domains"/>
    <property type="match status" value="1"/>
</dbReference>
<dbReference type="PANTHER" id="PTHR48079:SF6">
    <property type="entry name" value="NAD(P)-BINDING DOMAIN-CONTAINING PROTEIN-RELATED"/>
    <property type="match status" value="1"/>
</dbReference>
<dbReference type="Proteomes" id="UP001596442">
    <property type="component" value="Unassembled WGS sequence"/>
</dbReference>
<sequence length="323" mass="34375">MRIVVVGCGYVGLELAEQLVARGHDVTGVRRSDRGLEAVEAVGEAVDGSVGDESTGGTSGAIGSIDAVRGDVTEPGTLPALPDADAVVFAASSGGRGADAARAVYVDGLRNVVEEYGSRAAPPGRLVYTSSTGVYGDHGGERVDEGTPIDPTTEKTRVLATAEEVALSEAADHGIDGTVARFAGLYGPDRYRLRRYIDGPVTAGYLNMVHRADAAGAIRHLLETDRARGEPVVVVDDEPVDKHAFADWLADECGVTRPEKRSKDERIADGDLSAAARRRIRTSKRCSNDRLRALGYEFAYPTYREGYRDAITAFRADHGTEKV</sequence>
<evidence type="ECO:0000313" key="3">
    <source>
        <dbReference type="Proteomes" id="UP001596442"/>
    </source>
</evidence>
<dbReference type="InterPro" id="IPR051783">
    <property type="entry name" value="NAD(P)-dependent_oxidoreduct"/>
</dbReference>
<organism evidence="2 3">
    <name type="scientific">Halorubrum tibetense</name>
    <dbReference type="NCBI Taxonomy" id="175631"/>
    <lineage>
        <taxon>Archaea</taxon>
        <taxon>Methanobacteriati</taxon>
        <taxon>Methanobacteriota</taxon>
        <taxon>Stenosarchaea group</taxon>
        <taxon>Halobacteria</taxon>
        <taxon>Halobacteriales</taxon>
        <taxon>Haloferacaceae</taxon>
        <taxon>Halorubrum</taxon>
    </lineage>
</organism>
<feature type="domain" description="NAD-dependent epimerase/dehydratase" evidence="1">
    <location>
        <begin position="3"/>
        <end position="191"/>
    </location>
</feature>
<dbReference type="InterPro" id="IPR036291">
    <property type="entry name" value="NAD(P)-bd_dom_sf"/>
</dbReference>
<name>A0ABD5SBM8_9EURY</name>
<evidence type="ECO:0000313" key="2">
    <source>
        <dbReference type="EMBL" id="MFC6754140.1"/>
    </source>
</evidence>
<dbReference type="Pfam" id="PF01370">
    <property type="entry name" value="Epimerase"/>
    <property type="match status" value="1"/>
</dbReference>
<dbReference type="EMBL" id="JBHSWW010000202">
    <property type="protein sequence ID" value="MFC6754140.1"/>
    <property type="molecule type" value="Genomic_DNA"/>
</dbReference>
<keyword evidence="3" id="KW-1185">Reference proteome</keyword>
<protein>
    <submittedName>
        <fullName evidence="2">NAD-dependent epimerase/dehydratase family protein</fullName>
    </submittedName>
</protein>
<dbReference type="InterPro" id="IPR001509">
    <property type="entry name" value="Epimerase_deHydtase"/>
</dbReference>
<reference evidence="2 3" key="1">
    <citation type="journal article" date="2019" name="Int. J. Syst. Evol. Microbiol.">
        <title>The Global Catalogue of Microorganisms (GCM) 10K type strain sequencing project: providing services to taxonomists for standard genome sequencing and annotation.</title>
        <authorList>
            <consortium name="The Broad Institute Genomics Platform"/>
            <consortium name="The Broad Institute Genome Sequencing Center for Infectious Disease"/>
            <person name="Wu L."/>
            <person name="Ma J."/>
        </authorList>
    </citation>
    <scope>NUCLEOTIDE SEQUENCE [LARGE SCALE GENOMIC DNA]</scope>
    <source>
        <strain evidence="2 3">CGMCC 1.3239</strain>
    </source>
</reference>
<evidence type="ECO:0000259" key="1">
    <source>
        <dbReference type="Pfam" id="PF01370"/>
    </source>
</evidence>
<proteinExistence type="predicted"/>